<proteinExistence type="predicted"/>
<accession>A0AAD8MFM8</accession>
<sequence>MKIQEVRDKLCSIQADILKNPFEENMHKHEEVLEADLCILLQREENIAHQRSRVQWIELGDQNNAYFHKKISSNWNNSKILSLIDANGTLISGTDVIKDEAVHHFNSLFSTTLQDYPGIDRLSCLVSKRITSTQAMNLVVKATDQEIFNVLKSKKKNKAPGPNGFNVNFFIATWNIVGKDFLKAIHFFLETGSLPHYANSTTLGLIPKCPNPSTMVEFRPISCCNTVYKCLSKLIAQRFNQTLPTLVDKSQAAFVKGRSISDNNFMAQEVFNGYNSSRDAPKAAFKMDLHKDFDSCHWQFIIDILILRGYPPHFIKWIHSCLTSAKFSVKINGEVAGYFSSSRGI</sequence>
<dbReference type="EMBL" id="JAUIZM010000008">
    <property type="protein sequence ID" value="KAK1371014.1"/>
    <property type="molecule type" value="Genomic_DNA"/>
</dbReference>
<dbReference type="Pfam" id="PF00078">
    <property type="entry name" value="RVT_1"/>
    <property type="match status" value="1"/>
</dbReference>
<reference evidence="2" key="1">
    <citation type="submission" date="2023-02" db="EMBL/GenBank/DDBJ databases">
        <title>Genome of toxic invasive species Heracleum sosnowskyi carries increased number of genes despite the absence of recent whole-genome duplications.</title>
        <authorList>
            <person name="Schelkunov M."/>
            <person name="Shtratnikova V."/>
            <person name="Makarenko M."/>
            <person name="Klepikova A."/>
            <person name="Omelchenko D."/>
            <person name="Novikova G."/>
            <person name="Obukhova E."/>
            <person name="Bogdanov V."/>
            <person name="Penin A."/>
            <person name="Logacheva M."/>
        </authorList>
    </citation>
    <scope>NUCLEOTIDE SEQUENCE</scope>
    <source>
        <strain evidence="2">Hsosn_3</strain>
        <tissue evidence="2">Leaf</tissue>
    </source>
</reference>
<evidence type="ECO:0000313" key="3">
    <source>
        <dbReference type="Proteomes" id="UP001237642"/>
    </source>
</evidence>
<dbReference type="SUPFAM" id="SSF56672">
    <property type="entry name" value="DNA/RNA polymerases"/>
    <property type="match status" value="1"/>
</dbReference>
<protein>
    <recommendedName>
        <fullName evidence="1">Reverse transcriptase domain-containing protein</fullName>
    </recommendedName>
</protein>
<evidence type="ECO:0000313" key="2">
    <source>
        <dbReference type="EMBL" id="KAK1371014.1"/>
    </source>
</evidence>
<comment type="caution">
    <text evidence="2">The sequence shown here is derived from an EMBL/GenBank/DDBJ whole genome shotgun (WGS) entry which is preliminary data.</text>
</comment>
<name>A0AAD8MFM8_9APIA</name>
<feature type="domain" description="Reverse transcriptase" evidence="1">
    <location>
        <begin position="213"/>
        <end position="335"/>
    </location>
</feature>
<reference evidence="2" key="2">
    <citation type="submission" date="2023-05" db="EMBL/GenBank/DDBJ databases">
        <authorList>
            <person name="Schelkunov M.I."/>
        </authorList>
    </citation>
    <scope>NUCLEOTIDE SEQUENCE</scope>
    <source>
        <strain evidence="2">Hsosn_3</strain>
        <tissue evidence="2">Leaf</tissue>
    </source>
</reference>
<organism evidence="2 3">
    <name type="scientific">Heracleum sosnowskyi</name>
    <dbReference type="NCBI Taxonomy" id="360622"/>
    <lineage>
        <taxon>Eukaryota</taxon>
        <taxon>Viridiplantae</taxon>
        <taxon>Streptophyta</taxon>
        <taxon>Embryophyta</taxon>
        <taxon>Tracheophyta</taxon>
        <taxon>Spermatophyta</taxon>
        <taxon>Magnoliopsida</taxon>
        <taxon>eudicotyledons</taxon>
        <taxon>Gunneridae</taxon>
        <taxon>Pentapetalae</taxon>
        <taxon>asterids</taxon>
        <taxon>campanulids</taxon>
        <taxon>Apiales</taxon>
        <taxon>Apiaceae</taxon>
        <taxon>Apioideae</taxon>
        <taxon>apioid superclade</taxon>
        <taxon>Tordylieae</taxon>
        <taxon>Tordyliinae</taxon>
        <taxon>Heracleum</taxon>
    </lineage>
</organism>
<gene>
    <name evidence="2" type="ORF">POM88_037106</name>
</gene>
<keyword evidence="3" id="KW-1185">Reference proteome</keyword>
<dbReference type="InterPro" id="IPR000477">
    <property type="entry name" value="RT_dom"/>
</dbReference>
<dbReference type="Proteomes" id="UP001237642">
    <property type="component" value="Unassembled WGS sequence"/>
</dbReference>
<evidence type="ECO:0000259" key="1">
    <source>
        <dbReference type="Pfam" id="PF00078"/>
    </source>
</evidence>
<dbReference type="AlphaFoldDB" id="A0AAD8MFM8"/>
<dbReference type="InterPro" id="IPR043502">
    <property type="entry name" value="DNA/RNA_pol_sf"/>
</dbReference>
<dbReference type="PANTHER" id="PTHR19446">
    <property type="entry name" value="REVERSE TRANSCRIPTASES"/>
    <property type="match status" value="1"/>
</dbReference>